<keyword evidence="3" id="KW-1185">Reference proteome</keyword>
<evidence type="ECO:0000256" key="1">
    <source>
        <dbReference type="SAM" id="Coils"/>
    </source>
</evidence>
<feature type="coiled-coil region" evidence="1">
    <location>
        <begin position="160"/>
        <end position="202"/>
    </location>
</feature>
<dbReference type="EMBL" id="PKMF04000589">
    <property type="protein sequence ID" value="KAK7824973.1"/>
    <property type="molecule type" value="Genomic_DNA"/>
</dbReference>
<dbReference type="AlphaFoldDB" id="A0AAW0JDI7"/>
<dbReference type="Proteomes" id="UP000237347">
    <property type="component" value="Unassembled WGS sequence"/>
</dbReference>
<proteinExistence type="predicted"/>
<evidence type="ECO:0000313" key="2">
    <source>
        <dbReference type="EMBL" id="KAK7824973.1"/>
    </source>
</evidence>
<evidence type="ECO:0000313" key="3">
    <source>
        <dbReference type="Proteomes" id="UP000237347"/>
    </source>
</evidence>
<organism evidence="2 3">
    <name type="scientific">Quercus suber</name>
    <name type="common">Cork oak</name>
    <dbReference type="NCBI Taxonomy" id="58331"/>
    <lineage>
        <taxon>Eukaryota</taxon>
        <taxon>Viridiplantae</taxon>
        <taxon>Streptophyta</taxon>
        <taxon>Embryophyta</taxon>
        <taxon>Tracheophyta</taxon>
        <taxon>Spermatophyta</taxon>
        <taxon>Magnoliopsida</taxon>
        <taxon>eudicotyledons</taxon>
        <taxon>Gunneridae</taxon>
        <taxon>Pentapetalae</taxon>
        <taxon>rosids</taxon>
        <taxon>fabids</taxon>
        <taxon>Fagales</taxon>
        <taxon>Fagaceae</taxon>
        <taxon>Quercus</taxon>
    </lineage>
</organism>
<sequence>MVPFDAQRIRAIPLCDISQPNFLYWALKRNGIYSVKSRHRALCKEARSGEASSSNSVLLAGFWSSIWKPNIFFGEHGSFQDLVARIMSKSRVREVFATMAWFIWSHKNKSRLQEQSVPPSDIKEATDYTDYDDEPTCKYFRWLDGKTCKRGSEFEPIVLARFKEKENEASDREIAAIESENKAKRREEKARLRERIAKEKLQKYKFALL</sequence>
<feature type="non-terminal residue" evidence="2">
    <location>
        <position position="209"/>
    </location>
</feature>
<protein>
    <submittedName>
        <fullName evidence="2">Uncharacterized protein</fullName>
    </submittedName>
</protein>
<reference evidence="2 3" key="1">
    <citation type="journal article" date="2018" name="Sci. Data">
        <title>The draft genome sequence of cork oak.</title>
        <authorList>
            <person name="Ramos A.M."/>
            <person name="Usie A."/>
            <person name="Barbosa P."/>
            <person name="Barros P.M."/>
            <person name="Capote T."/>
            <person name="Chaves I."/>
            <person name="Simoes F."/>
            <person name="Abreu I."/>
            <person name="Carrasquinho I."/>
            <person name="Faro C."/>
            <person name="Guimaraes J.B."/>
            <person name="Mendonca D."/>
            <person name="Nobrega F."/>
            <person name="Rodrigues L."/>
            <person name="Saibo N.J.M."/>
            <person name="Varela M.C."/>
            <person name="Egas C."/>
            <person name="Matos J."/>
            <person name="Miguel C.M."/>
            <person name="Oliveira M.M."/>
            <person name="Ricardo C.P."/>
            <person name="Goncalves S."/>
        </authorList>
    </citation>
    <scope>NUCLEOTIDE SEQUENCE [LARGE SCALE GENOMIC DNA]</scope>
    <source>
        <strain evidence="3">cv. HL8</strain>
    </source>
</reference>
<name>A0AAW0JDI7_QUESU</name>
<keyword evidence="1" id="KW-0175">Coiled coil</keyword>
<accession>A0AAW0JDI7</accession>
<gene>
    <name evidence="2" type="ORF">CFP56_033922</name>
</gene>
<comment type="caution">
    <text evidence="2">The sequence shown here is derived from an EMBL/GenBank/DDBJ whole genome shotgun (WGS) entry which is preliminary data.</text>
</comment>